<dbReference type="PROSITE" id="PS51406">
    <property type="entry name" value="FIBRINOGEN_C_2"/>
    <property type="match status" value="1"/>
</dbReference>
<dbReference type="Gene3D" id="3.90.215.10">
    <property type="entry name" value="Gamma Fibrinogen, chain A, domain 1"/>
    <property type="match status" value="1"/>
</dbReference>
<accession>A0A6I8U9J1</accession>
<dbReference type="SUPFAM" id="SSF56496">
    <property type="entry name" value="Fibrinogen C-terminal domain-like"/>
    <property type="match status" value="1"/>
</dbReference>
<evidence type="ECO:0000313" key="1">
    <source>
        <dbReference type="EnsemblMetazoa" id="AAEL028145-PA"/>
    </source>
</evidence>
<organism evidence="1 2">
    <name type="scientific">Aedes aegypti</name>
    <name type="common">Yellowfever mosquito</name>
    <name type="synonym">Culex aegypti</name>
    <dbReference type="NCBI Taxonomy" id="7159"/>
    <lineage>
        <taxon>Eukaryota</taxon>
        <taxon>Metazoa</taxon>
        <taxon>Ecdysozoa</taxon>
        <taxon>Arthropoda</taxon>
        <taxon>Hexapoda</taxon>
        <taxon>Insecta</taxon>
        <taxon>Pterygota</taxon>
        <taxon>Neoptera</taxon>
        <taxon>Endopterygota</taxon>
        <taxon>Diptera</taxon>
        <taxon>Nematocera</taxon>
        <taxon>Culicoidea</taxon>
        <taxon>Culicidae</taxon>
        <taxon>Culicinae</taxon>
        <taxon>Aedini</taxon>
        <taxon>Aedes</taxon>
        <taxon>Stegomyia</taxon>
    </lineage>
</organism>
<dbReference type="EnsemblMetazoa" id="AAEL028145-RA">
    <property type="protein sequence ID" value="AAEL028145-PA"/>
    <property type="gene ID" value="AAEL028145"/>
</dbReference>
<protein>
    <submittedName>
        <fullName evidence="1">Uncharacterized protein</fullName>
    </submittedName>
</protein>
<dbReference type="OrthoDB" id="6145874at2759"/>
<gene>
    <name evidence="1" type="primary">110678695</name>
</gene>
<sequence length="256" mass="29178">MKIVIRSLFAAIAIASHYSWLSCAQSNFRQPQYYESCNDAPNATGIYLIKPWNNSAPFQAFCEQQLFGGHWLQFQNRQDGSTNFNRSWNDYKFGFGSLQREFWLGQEKLHQITHGKPCELLVVMANYSEFPVWYHYTTFGVANETANFELKVLGFMEGTAGESFYDYRKENFSTYDRNNDRSGGNCAAIMGSGYWHLDCGTGSRRNNLNGVYSERVLNGGAGMWWGGFGGPSNPLKWSKMFVKVRPVQKSRVSSKS</sequence>
<dbReference type="SMART" id="SM00186">
    <property type="entry name" value="FBG"/>
    <property type="match status" value="1"/>
</dbReference>
<proteinExistence type="predicted"/>
<name>A0A6I8U9J1_AEDAE</name>
<dbReference type="InterPro" id="IPR050373">
    <property type="entry name" value="Fibrinogen_C-term_domain"/>
</dbReference>
<dbReference type="InParanoid" id="A0A6I8U9J1"/>
<dbReference type="PANTHER" id="PTHR19143:SF327">
    <property type="entry name" value="FI21813P1-RELATED"/>
    <property type="match status" value="1"/>
</dbReference>
<dbReference type="InterPro" id="IPR014716">
    <property type="entry name" value="Fibrinogen_a/b/g_C_1"/>
</dbReference>
<reference evidence="1" key="2">
    <citation type="submission" date="2020-05" db="UniProtKB">
        <authorList>
            <consortium name="EnsemblMetazoa"/>
        </authorList>
    </citation>
    <scope>IDENTIFICATION</scope>
    <source>
        <strain evidence="1">LVP_AGWG</strain>
    </source>
</reference>
<dbReference type="InterPro" id="IPR036056">
    <property type="entry name" value="Fibrinogen-like_C"/>
</dbReference>
<keyword evidence="2" id="KW-1185">Reference proteome</keyword>
<dbReference type="PANTHER" id="PTHR19143">
    <property type="entry name" value="FIBRINOGEN/TENASCIN/ANGIOPOEITIN"/>
    <property type="match status" value="1"/>
</dbReference>
<dbReference type="InterPro" id="IPR002181">
    <property type="entry name" value="Fibrinogen_a/b/g_C_dom"/>
</dbReference>
<dbReference type="AlphaFoldDB" id="A0A6I8U9J1"/>
<dbReference type="GO" id="GO:0005615">
    <property type="term" value="C:extracellular space"/>
    <property type="evidence" value="ECO:0007669"/>
    <property type="project" value="TreeGrafter"/>
</dbReference>
<dbReference type="Pfam" id="PF00147">
    <property type="entry name" value="Fibrinogen_C"/>
    <property type="match status" value="1"/>
</dbReference>
<reference evidence="1 2" key="1">
    <citation type="submission" date="2017-06" db="EMBL/GenBank/DDBJ databases">
        <title>Aedes aegypti genome working group (AGWG) sequencing and assembly.</title>
        <authorList>
            <consortium name="Aedes aegypti Genome Working Group (AGWG)"/>
            <person name="Matthews B.J."/>
        </authorList>
    </citation>
    <scope>NUCLEOTIDE SEQUENCE [LARGE SCALE GENOMIC DNA]</scope>
    <source>
        <strain evidence="1 2">LVP_AGWG</strain>
    </source>
</reference>
<dbReference type="Proteomes" id="UP000008820">
    <property type="component" value="Chromosome 3"/>
</dbReference>
<evidence type="ECO:0000313" key="2">
    <source>
        <dbReference type="Proteomes" id="UP000008820"/>
    </source>
</evidence>
<dbReference type="PROSITE" id="PS51257">
    <property type="entry name" value="PROKAR_LIPOPROTEIN"/>
    <property type="match status" value="1"/>
</dbReference>